<reference evidence="2 3" key="1">
    <citation type="journal article" date="2013" name="Int. J. Syst. Evol. Microbiol.">
        <title>Celerinatantimonas yamalensis sp. nov., a cold-adapted diazotrophic bacterium from a cold permafrost brine.</title>
        <authorList>
            <person name="Shcherbakova V."/>
            <person name="Chuvilskaya N."/>
            <person name="Rivkina E."/>
            <person name="Demidov N."/>
            <person name="Uchaeva V."/>
            <person name="Suetin S."/>
            <person name="Suzina N."/>
            <person name="Gilichinsky D."/>
        </authorList>
    </citation>
    <scope>NUCLEOTIDE SEQUENCE [LARGE SCALE GENOMIC DNA]</scope>
    <source>
        <strain evidence="2 3">C7</strain>
    </source>
</reference>
<dbReference type="EMBL" id="JBEQCT010000002">
    <property type="protein sequence ID" value="MFM2484949.1"/>
    <property type="molecule type" value="Genomic_DNA"/>
</dbReference>
<dbReference type="GO" id="GO:0032259">
    <property type="term" value="P:methylation"/>
    <property type="evidence" value="ECO:0007669"/>
    <property type="project" value="UniProtKB-KW"/>
</dbReference>
<dbReference type="InterPro" id="IPR038071">
    <property type="entry name" value="UROD/MetE-like_sf"/>
</dbReference>
<keyword evidence="2" id="KW-0808">Transferase</keyword>
<keyword evidence="2" id="KW-0489">Methyltransferase</keyword>
<evidence type="ECO:0000259" key="1">
    <source>
        <dbReference type="Pfam" id="PF01717"/>
    </source>
</evidence>
<evidence type="ECO:0000313" key="2">
    <source>
        <dbReference type="EMBL" id="MFM2484949.1"/>
    </source>
</evidence>
<evidence type="ECO:0000313" key="3">
    <source>
        <dbReference type="Proteomes" id="UP001629953"/>
    </source>
</evidence>
<dbReference type="Gene3D" id="3.20.20.210">
    <property type="match status" value="1"/>
</dbReference>
<keyword evidence="3" id="KW-1185">Reference proteome</keyword>
<protein>
    <submittedName>
        <fullName evidence="2">5-methyltetrahydropteroyltriglutamate--homocysteine S-methyltransferase</fullName>
        <ecNumber evidence="2">2.1.1.14</ecNumber>
    </submittedName>
</protein>
<proteinExistence type="predicted"/>
<dbReference type="PANTHER" id="PTHR43844:SF1">
    <property type="entry name" value="METHIONINE SYNTHASE"/>
    <property type="match status" value="1"/>
</dbReference>
<gene>
    <name evidence="2" type="ORF">ABUE30_07695</name>
</gene>
<accession>A0ABW9G6D3</accession>
<dbReference type="NCBIfam" id="NF005085">
    <property type="entry name" value="PRK06520.1"/>
    <property type="match status" value="1"/>
</dbReference>
<dbReference type="Pfam" id="PF01717">
    <property type="entry name" value="Meth_synt_2"/>
    <property type="match status" value="1"/>
</dbReference>
<sequence length="391" mass="43534">MLQTPITAPFRADVVGSYLRPEYLHQARRQFEQGDIDANALKAIEDKAISELVEKQKAAGLKVITDGEFRRSWWHLDFMWGLNGVEKTTIDRGYVFAEVETRAESVQLTGKISGKNHPFIDHFKFLNQFSEAAILPRLTIPAPAQFLAELLRGKNKAVTESVYANIDELIEDIAKAYHSVMLDLSAAGCRNLQLDDCTWGMLTDQRLTSGAVEAQKEHAACDCGLSHEPISHTQKIADIAERYLTVNNAAIANAPKELTLTTHVCRGNYRSTWAASGGYAPIADYLFSRENVDAYYLEFDTHRAGDFSPLAKVSGNKKVVLGLISSKNPELEDAEAIVSRIQEAAQYIPLDRLYLSTQCGFASTEEGNNLTEVQQWEKIALVQKVAQHVWG</sequence>
<feature type="domain" description="Cobalamin-independent methionine synthase MetE C-terminal/archaeal" evidence="1">
    <location>
        <begin position="14"/>
        <end position="374"/>
    </location>
</feature>
<dbReference type="SUPFAM" id="SSF51726">
    <property type="entry name" value="UROD/MetE-like"/>
    <property type="match status" value="1"/>
</dbReference>
<dbReference type="InterPro" id="IPR002629">
    <property type="entry name" value="Met_Synth_C/arc"/>
</dbReference>
<dbReference type="GO" id="GO:0003871">
    <property type="term" value="F:5-methyltetrahydropteroyltriglutamate-homocysteine S-methyltransferase activity"/>
    <property type="evidence" value="ECO:0007669"/>
    <property type="project" value="UniProtKB-EC"/>
</dbReference>
<dbReference type="EC" id="2.1.1.14" evidence="2"/>
<dbReference type="PANTHER" id="PTHR43844">
    <property type="entry name" value="METHIONINE SYNTHASE"/>
    <property type="match status" value="1"/>
</dbReference>
<comment type="caution">
    <text evidence="2">The sequence shown here is derived from an EMBL/GenBank/DDBJ whole genome shotgun (WGS) entry which is preliminary data.</text>
</comment>
<name>A0ABW9G6D3_9GAMM</name>
<dbReference type="RefSeq" id="WP_408623137.1">
    <property type="nucleotide sequence ID" value="NZ_JBEQCT010000002.1"/>
</dbReference>
<dbReference type="Proteomes" id="UP001629953">
    <property type="component" value="Unassembled WGS sequence"/>
</dbReference>
<organism evidence="2 3">
    <name type="scientific">Celerinatantimonas yamalensis</name>
    <dbReference type="NCBI Taxonomy" id="559956"/>
    <lineage>
        <taxon>Bacteria</taxon>
        <taxon>Pseudomonadati</taxon>
        <taxon>Pseudomonadota</taxon>
        <taxon>Gammaproteobacteria</taxon>
        <taxon>Celerinatantimonadaceae</taxon>
        <taxon>Celerinatantimonas</taxon>
    </lineage>
</organism>
<dbReference type="CDD" id="cd03311">
    <property type="entry name" value="CIMS_C_terminal_like"/>
    <property type="match status" value="1"/>
</dbReference>